<evidence type="ECO:0000313" key="2">
    <source>
        <dbReference type="Proteomes" id="UP000294498"/>
    </source>
</evidence>
<dbReference type="EMBL" id="SODV01000001">
    <property type="protein sequence ID" value="TDW99319.1"/>
    <property type="molecule type" value="Genomic_DNA"/>
</dbReference>
<name>A0A4R8DMU3_9BACT</name>
<protein>
    <submittedName>
        <fullName evidence="1">Uncharacterized protein</fullName>
    </submittedName>
</protein>
<gene>
    <name evidence="1" type="ORF">EDB95_0328</name>
</gene>
<comment type="caution">
    <text evidence="1">The sequence shown here is derived from an EMBL/GenBank/DDBJ whole genome shotgun (WGS) entry which is preliminary data.</text>
</comment>
<dbReference type="AlphaFoldDB" id="A0A4R8DMU3"/>
<sequence>MDKAGLLLGALAVRYQEAVSDRLPPELGGRFPKLSRGENYRGLPYLILDYPAVFDRVDVFAVRTLFWWGHYFSLTLHLKGHYKDRYLPKVLLGLASAGGTGWQVAVSEDEWVHAVEPGAYAAWNGDVTERSFFKMAWVIPLDRWDNVSDLLEERLREVLRWLA</sequence>
<dbReference type="Proteomes" id="UP000294498">
    <property type="component" value="Unassembled WGS sequence"/>
</dbReference>
<reference evidence="1 2" key="1">
    <citation type="submission" date="2019-03" db="EMBL/GenBank/DDBJ databases">
        <title>Genomic Encyclopedia of Type Strains, Phase IV (KMG-IV): sequencing the most valuable type-strain genomes for metagenomic binning, comparative biology and taxonomic classification.</title>
        <authorList>
            <person name="Goeker M."/>
        </authorList>
    </citation>
    <scope>NUCLEOTIDE SEQUENCE [LARGE SCALE GENOMIC DNA]</scope>
    <source>
        <strain evidence="1 2">DSM 100059</strain>
    </source>
</reference>
<proteinExistence type="predicted"/>
<accession>A0A4R8DMU3</accession>
<evidence type="ECO:0000313" key="1">
    <source>
        <dbReference type="EMBL" id="TDW99319.1"/>
    </source>
</evidence>
<keyword evidence="2" id="KW-1185">Reference proteome</keyword>
<organism evidence="1 2">
    <name type="scientific">Dinghuibacter silviterrae</name>
    <dbReference type="NCBI Taxonomy" id="1539049"/>
    <lineage>
        <taxon>Bacteria</taxon>
        <taxon>Pseudomonadati</taxon>
        <taxon>Bacteroidota</taxon>
        <taxon>Chitinophagia</taxon>
        <taxon>Chitinophagales</taxon>
        <taxon>Chitinophagaceae</taxon>
        <taxon>Dinghuibacter</taxon>
    </lineage>
</organism>